<accession>A0AAE0EQF7</accession>
<evidence type="ECO:0000313" key="1">
    <source>
        <dbReference type="EMBL" id="KAK3237098.1"/>
    </source>
</evidence>
<protein>
    <submittedName>
        <fullName evidence="1">Uncharacterized protein</fullName>
    </submittedName>
</protein>
<reference evidence="1 2" key="1">
    <citation type="journal article" date="2015" name="Genome Biol. Evol.">
        <title>Comparative Genomics of a Bacterivorous Green Alga Reveals Evolutionary Causalities and Consequences of Phago-Mixotrophic Mode of Nutrition.</title>
        <authorList>
            <person name="Burns J.A."/>
            <person name="Paasch A."/>
            <person name="Narechania A."/>
            <person name="Kim E."/>
        </authorList>
    </citation>
    <scope>NUCLEOTIDE SEQUENCE [LARGE SCALE GENOMIC DNA]</scope>
    <source>
        <strain evidence="1 2">PLY_AMNH</strain>
    </source>
</reference>
<sequence length="235" mass="26000">MRRLVGASVVGAQAGGVDIGGSERHPVCADASGQVLGAGGVHPVAAEDILLWLRPKYSKSKDNLLADLLSRLKQEEFNMRSAANDAHKQHFDGLNAWANLPFSVMYDIFVNFLRCKRWRQMRTGGRFLVPVREGDEAYDLVSELREVFRPSCMTGCDLCVEELLEELAVAVEGYQGRQYTETTQRLHDTGVKTFLTFCVRFTCLGCLESLLPATDATLACFIASLLSVVRVAWGH</sequence>
<comment type="caution">
    <text evidence="1">The sequence shown here is derived from an EMBL/GenBank/DDBJ whole genome shotgun (WGS) entry which is preliminary data.</text>
</comment>
<gene>
    <name evidence="1" type="ORF">CYMTET_52807</name>
</gene>
<dbReference type="AlphaFoldDB" id="A0AAE0EQF7"/>
<keyword evidence="2" id="KW-1185">Reference proteome</keyword>
<evidence type="ECO:0000313" key="2">
    <source>
        <dbReference type="Proteomes" id="UP001190700"/>
    </source>
</evidence>
<dbReference type="EMBL" id="LGRX02034703">
    <property type="protein sequence ID" value="KAK3237098.1"/>
    <property type="molecule type" value="Genomic_DNA"/>
</dbReference>
<dbReference type="Proteomes" id="UP001190700">
    <property type="component" value="Unassembled WGS sequence"/>
</dbReference>
<name>A0AAE0EQF7_9CHLO</name>
<proteinExistence type="predicted"/>
<organism evidence="1 2">
    <name type="scientific">Cymbomonas tetramitiformis</name>
    <dbReference type="NCBI Taxonomy" id="36881"/>
    <lineage>
        <taxon>Eukaryota</taxon>
        <taxon>Viridiplantae</taxon>
        <taxon>Chlorophyta</taxon>
        <taxon>Pyramimonadophyceae</taxon>
        <taxon>Pyramimonadales</taxon>
        <taxon>Pyramimonadaceae</taxon>
        <taxon>Cymbomonas</taxon>
    </lineage>
</organism>